<feature type="transmembrane region" description="Helical" evidence="2">
    <location>
        <begin position="291"/>
        <end position="313"/>
    </location>
</feature>
<evidence type="ECO:0000256" key="2">
    <source>
        <dbReference type="SAM" id="Phobius"/>
    </source>
</evidence>
<evidence type="ECO:0000313" key="4">
    <source>
        <dbReference type="Proteomes" id="UP000199478"/>
    </source>
</evidence>
<evidence type="ECO:0000313" key="3">
    <source>
        <dbReference type="EMBL" id="SFR33566.1"/>
    </source>
</evidence>
<keyword evidence="2" id="KW-0472">Membrane</keyword>
<dbReference type="EMBL" id="FOYP01000001">
    <property type="protein sequence ID" value="SFR33566.1"/>
    <property type="molecule type" value="Genomic_DNA"/>
</dbReference>
<proteinExistence type="predicted"/>
<keyword evidence="2" id="KW-0812">Transmembrane</keyword>
<reference evidence="4" key="1">
    <citation type="submission" date="2016-10" db="EMBL/GenBank/DDBJ databases">
        <authorList>
            <person name="Varghese N."/>
            <person name="Submissions S."/>
        </authorList>
    </citation>
    <scope>NUCLEOTIDE SEQUENCE [LARGE SCALE GENOMIC DNA]</scope>
    <source>
        <strain evidence="4">DSM 26879</strain>
    </source>
</reference>
<dbReference type="AlphaFoldDB" id="A0A1I6FUK0"/>
<accession>A0A1I6FUK0</accession>
<dbReference type="RefSeq" id="WP_090196060.1">
    <property type="nucleotide sequence ID" value="NZ_FOYP01000001.1"/>
</dbReference>
<evidence type="ECO:0000256" key="1">
    <source>
        <dbReference type="SAM" id="Coils"/>
    </source>
</evidence>
<dbReference type="STRING" id="390270.SAMN04488005_0516"/>
<gene>
    <name evidence="3" type="ORF">SAMN04488005_0516</name>
</gene>
<dbReference type="OrthoDB" id="7852445at2"/>
<feature type="coiled-coil region" evidence="1">
    <location>
        <begin position="142"/>
        <end position="169"/>
    </location>
</feature>
<dbReference type="Proteomes" id="UP000199478">
    <property type="component" value="Unassembled WGS sequence"/>
</dbReference>
<organism evidence="3 4">
    <name type="scientific">Yoonia tamlensis</name>
    <dbReference type="NCBI Taxonomy" id="390270"/>
    <lineage>
        <taxon>Bacteria</taxon>
        <taxon>Pseudomonadati</taxon>
        <taxon>Pseudomonadota</taxon>
        <taxon>Alphaproteobacteria</taxon>
        <taxon>Rhodobacterales</taxon>
        <taxon>Paracoccaceae</taxon>
        <taxon>Yoonia</taxon>
    </lineage>
</organism>
<sequence>MIEVDFRAHGIWTNLATVEETLNNFSEKEKQDPRHREFCDKAEYVRWILEASSSSYLSSNELQQTAGELTQISNHLRNNAANFGHYDQISNYFATIFARFPYPRVKKIFRSESNEVIEDFRSTVFEIKQDLIVTTDAAQKTVSDTHEQVSKLQAEAEGLESTLGDLEHKIEAQIVNLEANVNATVTDKLTEFSRVFSDDQNKRSAEFQATENHLQELVSHMKSEAGKINRTVTEVRSVVTKELGDARTEFDTKANDIIDDLNSLYDTAGQTALAAGFAGSAKEESVLFTRYSVLAAAIFMIVAIISACMWFSLSKTNNFTFADMLMRLPVSAVLLVPGLYLASLANKHRRSAVKLRSLSLRIKAFDAYLANAPLEQRHELRSELVREFFEEQPEIQSRPSLMGGGRENSGLVSLLEKAIDRLGDIKS</sequence>
<name>A0A1I6FUK0_9RHOB</name>
<keyword evidence="4" id="KW-1185">Reference proteome</keyword>
<protein>
    <submittedName>
        <fullName evidence="3">Uncharacterized protein</fullName>
    </submittedName>
</protein>
<keyword evidence="1" id="KW-0175">Coiled coil</keyword>
<feature type="transmembrane region" description="Helical" evidence="2">
    <location>
        <begin position="325"/>
        <end position="346"/>
    </location>
</feature>
<keyword evidence="2" id="KW-1133">Transmembrane helix</keyword>